<reference evidence="6" key="2">
    <citation type="submission" date="2025-08" db="UniProtKB">
        <authorList>
            <consortium name="RefSeq"/>
        </authorList>
    </citation>
    <scope>IDENTIFICATION</scope>
    <source>
        <tissue evidence="6">Leaf</tissue>
    </source>
</reference>
<comment type="similarity">
    <text evidence="1">Belongs to the NAD(P)-dependent epimerase/dehydratase family.</text>
</comment>
<dbReference type="AlphaFoldDB" id="A0A6P8DXT7"/>
<dbReference type="InterPro" id="IPR036291">
    <property type="entry name" value="NAD(P)-bd_dom_sf"/>
</dbReference>
<name>A0A6P8DXT7_PUNGR</name>
<evidence type="ECO:0000256" key="3">
    <source>
        <dbReference type="ARBA" id="ARBA00023235"/>
    </source>
</evidence>
<gene>
    <name evidence="6" type="primary">LOC116209624</name>
</gene>
<proteinExistence type="inferred from homology"/>
<dbReference type="SUPFAM" id="SSF51735">
    <property type="entry name" value="NAD(P)-binding Rossmann-fold domains"/>
    <property type="match status" value="1"/>
</dbReference>
<evidence type="ECO:0000313" key="5">
    <source>
        <dbReference type="Proteomes" id="UP000515151"/>
    </source>
</evidence>
<keyword evidence="3" id="KW-0413">Isomerase</keyword>
<dbReference type="GO" id="GO:0016853">
    <property type="term" value="F:isomerase activity"/>
    <property type="evidence" value="ECO:0007669"/>
    <property type="project" value="UniProtKB-KW"/>
</dbReference>
<dbReference type="RefSeq" id="XP_031399184.1">
    <property type="nucleotide sequence ID" value="XM_031543324.1"/>
</dbReference>
<evidence type="ECO:0000313" key="6">
    <source>
        <dbReference type="RefSeq" id="XP_031399184.1"/>
    </source>
</evidence>
<organism evidence="5 6">
    <name type="scientific">Punica granatum</name>
    <name type="common">Pomegranate</name>
    <dbReference type="NCBI Taxonomy" id="22663"/>
    <lineage>
        <taxon>Eukaryota</taxon>
        <taxon>Viridiplantae</taxon>
        <taxon>Streptophyta</taxon>
        <taxon>Embryophyta</taxon>
        <taxon>Tracheophyta</taxon>
        <taxon>Spermatophyta</taxon>
        <taxon>Magnoliopsida</taxon>
        <taxon>eudicotyledons</taxon>
        <taxon>Gunneridae</taxon>
        <taxon>Pentapetalae</taxon>
        <taxon>rosids</taxon>
        <taxon>malvids</taxon>
        <taxon>Myrtales</taxon>
        <taxon>Lythraceae</taxon>
        <taxon>Punica</taxon>
    </lineage>
</organism>
<dbReference type="Gene3D" id="3.40.50.720">
    <property type="entry name" value="NAD(P)-binding Rossmann-like Domain"/>
    <property type="match status" value="1"/>
</dbReference>
<evidence type="ECO:0000256" key="2">
    <source>
        <dbReference type="ARBA" id="ARBA00023027"/>
    </source>
</evidence>
<evidence type="ECO:0000256" key="4">
    <source>
        <dbReference type="SAM" id="MobiDB-lite"/>
    </source>
</evidence>
<dbReference type="GeneID" id="116209624"/>
<keyword evidence="5" id="KW-1185">Reference proteome</keyword>
<sequence>MEATAAARLCPAPRHSLFAPRPRHGARSIRLPSLLRNPNLNAGPAHSPSTRFRVPSSSAAGAKLAEEASSSSGFVGESDLLIVGPGVLGRLVAEKWRKEYPSCQIYGQTVTMDHHNELIQMGISPLLKGSETAHKVPYVIFCAPPSRSPDYPGDLRVAASNWNGEGAFLFTSSSALYDCNDNGPCNEDTPVVPLGRSPRMDVLINAEKVVLDSGGCVLRLAGLYTMDRGAHVYWLKKGSIEARPDHFLNLIHYEDAASLAVAILKKKLHSRIFLGCDNHPVTRQEVMDLIAKNGKFNKQFDGFTGTDGPLGKRLNNSRTREEIGWQPRYSSFSEFLGVSQ</sequence>
<evidence type="ECO:0000256" key="1">
    <source>
        <dbReference type="ARBA" id="ARBA00007637"/>
    </source>
</evidence>
<reference evidence="5" key="1">
    <citation type="journal article" date="2020" name="Plant Biotechnol. J.">
        <title>The pomegranate (Punica granatum L.) draft genome dissects genetic divergence between soft- and hard-seeded cultivars.</title>
        <authorList>
            <person name="Luo X."/>
            <person name="Li H."/>
            <person name="Wu Z."/>
            <person name="Yao W."/>
            <person name="Zhao P."/>
            <person name="Cao D."/>
            <person name="Yu H."/>
            <person name="Li K."/>
            <person name="Poudel K."/>
            <person name="Zhao D."/>
            <person name="Zhang F."/>
            <person name="Xia X."/>
            <person name="Chen L."/>
            <person name="Wang Q."/>
            <person name="Jing D."/>
            <person name="Cao S."/>
        </authorList>
    </citation>
    <scope>NUCLEOTIDE SEQUENCE [LARGE SCALE GENOMIC DNA]</scope>
    <source>
        <strain evidence="5">cv. Tunisia</strain>
    </source>
</reference>
<keyword evidence="2" id="KW-0520">NAD</keyword>
<accession>A0A6P8DXT7</accession>
<protein>
    <submittedName>
        <fullName evidence="6">Uncharacterized protein LOC116209624</fullName>
    </submittedName>
</protein>
<dbReference type="PANTHER" id="PTHR43574">
    <property type="entry name" value="EPIMERASE-RELATED"/>
    <property type="match status" value="1"/>
</dbReference>
<feature type="region of interest" description="Disordered" evidence="4">
    <location>
        <begin position="34"/>
        <end position="54"/>
    </location>
</feature>
<dbReference type="Proteomes" id="UP000515151">
    <property type="component" value="Chromosome 5"/>
</dbReference>
<dbReference type="OrthoDB" id="674948at2759"/>